<dbReference type="InterPro" id="IPR001357">
    <property type="entry name" value="BRCT_dom"/>
</dbReference>
<dbReference type="RefSeq" id="XP_033673274.1">
    <property type="nucleotide sequence ID" value="XM_033811448.1"/>
</dbReference>
<feature type="compositionally biased region" description="Low complexity" evidence="1">
    <location>
        <begin position="153"/>
        <end position="165"/>
    </location>
</feature>
<name>A0A6A6CZC1_ZASCE</name>
<evidence type="ECO:0000313" key="4">
    <source>
        <dbReference type="Proteomes" id="UP000799537"/>
    </source>
</evidence>
<feature type="compositionally biased region" description="Polar residues" evidence="1">
    <location>
        <begin position="179"/>
        <end position="189"/>
    </location>
</feature>
<dbReference type="InterPro" id="IPR036420">
    <property type="entry name" value="BRCT_dom_sf"/>
</dbReference>
<dbReference type="EMBL" id="ML993581">
    <property type="protein sequence ID" value="KAF2172385.1"/>
    <property type="molecule type" value="Genomic_DNA"/>
</dbReference>
<gene>
    <name evidence="3" type="ORF">M409DRAFT_50093</name>
</gene>
<sequence length="566" mass="61238">MLRCMSTSCQYIADLVLPAAATHLVRESTGRFSIRQNIAEPEKILARIEQRHLSLYLETAFAIVLEPRPGAYLTPASSTTPQGHVLLSDGDCLHFTEHYLKVLYTTQQPTMPPLPSSPVAEARDSPPAKEDSETEASDDGIATSPTAEKALGNSKTSTTKHTTNSVEADDVAPDGSASKEITFQDTASDSEVMMSTPKPHIKYGKKDASRRAKSAIPSDATEPTSSAVAKQAATLSVRGSIIPDDDADTDSKSITSNGKLSAVKRGTKRKAPPRPKSAEDTYRVSTEDDDPPPKKARLPKAAREETPGEEIAVATRSVQKTGPQRSSGRESRATSGNDSPISTPSSLVDTPSKVLITMCNPNGKIRGWFKRKMTVVEEIPGKRTNFVCVTRHKDLPTTAKILKTLVAGKPVLSVQWIIDSHREGTILDPSSYKHSEVEGSDEANDDRRSLFKGKTLFFTNAAVNSYNQGWDAIKEVAQEAGATAIQDGTATKGNELTPKHNVLLFGDGPEDGPARTLIKEHGRTVYDKAMFAQAIIRAELDLDDDEFKLKGSSSDTKATANGRRKR</sequence>
<feature type="region of interest" description="Disordered" evidence="1">
    <location>
        <begin position="109"/>
        <end position="348"/>
    </location>
</feature>
<organism evidence="3 4">
    <name type="scientific">Zasmidium cellare ATCC 36951</name>
    <dbReference type="NCBI Taxonomy" id="1080233"/>
    <lineage>
        <taxon>Eukaryota</taxon>
        <taxon>Fungi</taxon>
        <taxon>Dikarya</taxon>
        <taxon>Ascomycota</taxon>
        <taxon>Pezizomycotina</taxon>
        <taxon>Dothideomycetes</taxon>
        <taxon>Dothideomycetidae</taxon>
        <taxon>Mycosphaerellales</taxon>
        <taxon>Mycosphaerellaceae</taxon>
        <taxon>Zasmidium</taxon>
    </lineage>
</organism>
<dbReference type="Gene3D" id="3.40.50.10190">
    <property type="entry name" value="BRCT domain"/>
    <property type="match status" value="1"/>
</dbReference>
<keyword evidence="4" id="KW-1185">Reference proteome</keyword>
<evidence type="ECO:0000256" key="1">
    <source>
        <dbReference type="SAM" id="MobiDB-lite"/>
    </source>
</evidence>
<dbReference type="SUPFAM" id="SSF52113">
    <property type="entry name" value="BRCT domain"/>
    <property type="match status" value="1"/>
</dbReference>
<dbReference type="PROSITE" id="PS50172">
    <property type="entry name" value="BRCT"/>
    <property type="match status" value="1"/>
</dbReference>
<evidence type="ECO:0000259" key="2">
    <source>
        <dbReference type="PROSITE" id="PS50172"/>
    </source>
</evidence>
<feature type="compositionally biased region" description="Basic and acidic residues" evidence="1">
    <location>
        <begin position="121"/>
        <end position="131"/>
    </location>
</feature>
<accession>A0A6A6CZC1</accession>
<proteinExistence type="predicted"/>
<dbReference type="GeneID" id="54564720"/>
<evidence type="ECO:0000313" key="3">
    <source>
        <dbReference type="EMBL" id="KAF2172385.1"/>
    </source>
</evidence>
<feature type="domain" description="BRCT" evidence="2">
    <location>
        <begin position="374"/>
        <end position="434"/>
    </location>
</feature>
<dbReference type="OrthoDB" id="342264at2759"/>
<protein>
    <recommendedName>
        <fullName evidence="2">BRCT domain-containing protein</fullName>
    </recommendedName>
</protein>
<dbReference type="AlphaFoldDB" id="A0A6A6CZC1"/>
<feature type="compositionally biased region" description="Polar residues" evidence="1">
    <location>
        <begin position="316"/>
        <end position="326"/>
    </location>
</feature>
<dbReference type="Proteomes" id="UP000799537">
    <property type="component" value="Unassembled WGS sequence"/>
</dbReference>
<feature type="compositionally biased region" description="Basic and acidic residues" evidence="1">
    <location>
        <begin position="276"/>
        <end position="286"/>
    </location>
</feature>
<feature type="compositionally biased region" description="Polar residues" evidence="1">
    <location>
        <begin position="333"/>
        <end position="348"/>
    </location>
</feature>
<reference evidence="3" key="1">
    <citation type="journal article" date="2020" name="Stud. Mycol.">
        <title>101 Dothideomycetes genomes: a test case for predicting lifestyles and emergence of pathogens.</title>
        <authorList>
            <person name="Haridas S."/>
            <person name="Albert R."/>
            <person name="Binder M."/>
            <person name="Bloem J."/>
            <person name="Labutti K."/>
            <person name="Salamov A."/>
            <person name="Andreopoulos B."/>
            <person name="Baker S."/>
            <person name="Barry K."/>
            <person name="Bills G."/>
            <person name="Bluhm B."/>
            <person name="Cannon C."/>
            <person name="Castanera R."/>
            <person name="Culley D."/>
            <person name="Daum C."/>
            <person name="Ezra D."/>
            <person name="Gonzalez J."/>
            <person name="Henrissat B."/>
            <person name="Kuo A."/>
            <person name="Liang C."/>
            <person name="Lipzen A."/>
            <person name="Lutzoni F."/>
            <person name="Magnuson J."/>
            <person name="Mondo S."/>
            <person name="Nolan M."/>
            <person name="Ohm R."/>
            <person name="Pangilinan J."/>
            <person name="Park H.-J."/>
            <person name="Ramirez L."/>
            <person name="Alfaro M."/>
            <person name="Sun H."/>
            <person name="Tritt A."/>
            <person name="Yoshinaga Y."/>
            <person name="Zwiers L.-H."/>
            <person name="Turgeon B."/>
            <person name="Goodwin S."/>
            <person name="Spatafora J."/>
            <person name="Crous P."/>
            <person name="Grigoriev I."/>
        </authorList>
    </citation>
    <scope>NUCLEOTIDE SEQUENCE</scope>
    <source>
        <strain evidence="3">ATCC 36951</strain>
    </source>
</reference>